<gene>
    <name evidence="3" type="ORF">BASA50_009842</name>
</gene>
<evidence type="ECO:0000313" key="3">
    <source>
        <dbReference type="EMBL" id="KAH6589749.1"/>
    </source>
</evidence>
<feature type="coiled-coil region" evidence="1">
    <location>
        <begin position="179"/>
        <end position="213"/>
    </location>
</feature>
<evidence type="ECO:0000313" key="4">
    <source>
        <dbReference type="Proteomes" id="UP001648503"/>
    </source>
</evidence>
<comment type="caution">
    <text evidence="3">The sequence shown here is derived from an EMBL/GenBank/DDBJ whole genome shotgun (WGS) entry which is preliminary data.</text>
</comment>
<reference evidence="3 4" key="1">
    <citation type="submission" date="2021-02" db="EMBL/GenBank/DDBJ databases">
        <title>Variation within the Batrachochytrium salamandrivorans European outbreak.</title>
        <authorList>
            <person name="Kelly M."/>
            <person name="Pasmans F."/>
            <person name="Shea T.P."/>
            <person name="Munoz J.F."/>
            <person name="Carranza S."/>
            <person name="Cuomo C.A."/>
            <person name="Martel A."/>
        </authorList>
    </citation>
    <scope>NUCLEOTIDE SEQUENCE [LARGE SCALE GENOMIC DNA]</scope>
    <source>
        <strain evidence="3 4">AMFP18/2</strain>
    </source>
</reference>
<name>A0ABQ8F0Q3_9FUNG</name>
<feature type="compositionally biased region" description="Low complexity" evidence="2">
    <location>
        <begin position="65"/>
        <end position="93"/>
    </location>
</feature>
<organism evidence="3 4">
    <name type="scientific">Batrachochytrium salamandrivorans</name>
    <dbReference type="NCBI Taxonomy" id="1357716"/>
    <lineage>
        <taxon>Eukaryota</taxon>
        <taxon>Fungi</taxon>
        <taxon>Fungi incertae sedis</taxon>
        <taxon>Chytridiomycota</taxon>
        <taxon>Chytridiomycota incertae sedis</taxon>
        <taxon>Chytridiomycetes</taxon>
        <taxon>Rhizophydiales</taxon>
        <taxon>Rhizophydiales incertae sedis</taxon>
        <taxon>Batrachochytrium</taxon>
    </lineage>
</organism>
<feature type="region of interest" description="Disordered" evidence="2">
    <location>
        <begin position="65"/>
        <end position="96"/>
    </location>
</feature>
<keyword evidence="4" id="KW-1185">Reference proteome</keyword>
<dbReference type="Proteomes" id="UP001648503">
    <property type="component" value="Unassembled WGS sequence"/>
</dbReference>
<accession>A0ABQ8F0Q3</accession>
<protein>
    <submittedName>
        <fullName evidence="3">Uncharacterized protein</fullName>
    </submittedName>
</protein>
<sequence length="245" mass="27897">MLGNLSSSAFPKKSNTSSTLLLSKKAATRILSDHSVLITQTDNMKLISFAVVSLLAITVSAYPPQTTTTNDVQSSQSTSTQDMQPSQSTSTDDMQQPYQDRVQAEMGRLTAVCKEKEDFLIQADSDSQTGHYQVLQFEDMVDKLHDELKRIDISSDEESELKQKYHDARMKLAEAMPEYKKQQQLYKKAAEDYNDAEAELQLLENNYKLLTEYNSKHEVQVEPSPNFLYNLDILTKQSDRYSQRD</sequence>
<dbReference type="EMBL" id="JAFCIX010000441">
    <property type="protein sequence ID" value="KAH6589749.1"/>
    <property type="molecule type" value="Genomic_DNA"/>
</dbReference>
<proteinExistence type="predicted"/>
<evidence type="ECO:0000256" key="1">
    <source>
        <dbReference type="SAM" id="Coils"/>
    </source>
</evidence>
<keyword evidence="1" id="KW-0175">Coiled coil</keyword>
<evidence type="ECO:0000256" key="2">
    <source>
        <dbReference type="SAM" id="MobiDB-lite"/>
    </source>
</evidence>